<dbReference type="PANTHER" id="PTHR24305">
    <property type="entry name" value="CYTOCHROME P450"/>
    <property type="match status" value="1"/>
</dbReference>
<dbReference type="InterPro" id="IPR050121">
    <property type="entry name" value="Cytochrome_P450_monoxygenase"/>
</dbReference>
<evidence type="ECO:0000256" key="2">
    <source>
        <dbReference type="PIRSR" id="PIRSR602401-1"/>
    </source>
</evidence>
<keyword evidence="2" id="KW-0408">Iron</keyword>
<keyword evidence="2" id="KW-0349">Heme</keyword>
<dbReference type="GO" id="GO:0020037">
    <property type="term" value="F:heme binding"/>
    <property type="evidence" value="ECO:0007669"/>
    <property type="project" value="InterPro"/>
</dbReference>
<keyword evidence="2" id="KW-0479">Metal-binding</keyword>
<feature type="binding site" description="axial binding residue" evidence="2">
    <location>
        <position position="479"/>
    </location>
    <ligand>
        <name>heme</name>
        <dbReference type="ChEBI" id="CHEBI:30413"/>
    </ligand>
    <ligandPart>
        <name>Fe</name>
        <dbReference type="ChEBI" id="CHEBI:18248"/>
    </ligandPart>
</feature>
<keyword evidence="4" id="KW-1185">Reference proteome</keyword>
<reference evidence="3" key="1">
    <citation type="journal article" date="2020" name="Stud. Mycol.">
        <title>101 Dothideomycetes genomes: a test case for predicting lifestyles and emergence of pathogens.</title>
        <authorList>
            <person name="Haridas S."/>
            <person name="Albert R."/>
            <person name="Binder M."/>
            <person name="Bloem J."/>
            <person name="Labutti K."/>
            <person name="Salamov A."/>
            <person name="Andreopoulos B."/>
            <person name="Baker S."/>
            <person name="Barry K."/>
            <person name="Bills G."/>
            <person name="Bluhm B."/>
            <person name="Cannon C."/>
            <person name="Castanera R."/>
            <person name="Culley D."/>
            <person name="Daum C."/>
            <person name="Ezra D."/>
            <person name="Gonzalez J."/>
            <person name="Henrissat B."/>
            <person name="Kuo A."/>
            <person name="Liang C."/>
            <person name="Lipzen A."/>
            <person name="Lutzoni F."/>
            <person name="Magnuson J."/>
            <person name="Mondo S."/>
            <person name="Nolan M."/>
            <person name="Ohm R."/>
            <person name="Pangilinan J."/>
            <person name="Park H.-J."/>
            <person name="Ramirez L."/>
            <person name="Alfaro M."/>
            <person name="Sun H."/>
            <person name="Tritt A."/>
            <person name="Yoshinaga Y."/>
            <person name="Zwiers L.-H."/>
            <person name="Turgeon B."/>
            <person name="Goodwin S."/>
            <person name="Spatafora J."/>
            <person name="Crous P."/>
            <person name="Grigoriev I."/>
        </authorList>
    </citation>
    <scope>NUCLEOTIDE SEQUENCE</scope>
    <source>
        <strain evidence="3">CBS 627.86</strain>
    </source>
</reference>
<dbReference type="Pfam" id="PF00067">
    <property type="entry name" value="p450"/>
    <property type="match status" value="1"/>
</dbReference>
<name>A0A6A5YGQ6_9PLEO</name>
<evidence type="ECO:0000256" key="1">
    <source>
        <dbReference type="ARBA" id="ARBA00010617"/>
    </source>
</evidence>
<dbReference type="AlphaFoldDB" id="A0A6A5YGQ6"/>
<organism evidence="3 4">
    <name type="scientific">Lophiotrema nucula</name>
    <dbReference type="NCBI Taxonomy" id="690887"/>
    <lineage>
        <taxon>Eukaryota</taxon>
        <taxon>Fungi</taxon>
        <taxon>Dikarya</taxon>
        <taxon>Ascomycota</taxon>
        <taxon>Pezizomycotina</taxon>
        <taxon>Dothideomycetes</taxon>
        <taxon>Pleosporomycetidae</taxon>
        <taxon>Pleosporales</taxon>
        <taxon>Lophiotremataceae</taxon>
        <taxon>Lophiotrema</taxon>
    </lineage>
</organism>
<proteinExistence type="inferred from homology"/>
<sequence length="550" mass="62981">MIALLFFGPIGLWIAWRHYWLLRNYIAARKYGLPIIVIPTCFEDAWWILLRPLFAWVERLPFNLGYWYIYTEMGWVQQDTNKTLLRLNTENFILCSPTCNQIVTAYPPALDEVVRGHKKWPQPGAQSQLFAFYGQNVSSTNGLEWQRHRKITASAFNENNMHEVWSESIKRAGELGLDTEQERTLGRIRTTFDVLAMHVLATVGFGQDTELKNVPYGHRESLMESLGFILKHIVLTLIFNGLKAPDFLLPNVLKKLKVSVAEFRLYMQELVHRQMQMSRGEKKGSRTNLLEAIVTANEAEKQIAQSGTAKPSYLSESELYGNLFVFNLAGYETTASSMTFALSYLATDPEIQDWLIEEVDRYFTNNKDYASVYPRLVRCQAWMNETLRFASPSPLLVRTPWEPDDIPVMTPGGEKRIVVPPGTLVGLHQYGAHLSSRWGVDADKFDPRRFVSTNEKGNEILTVPDGVAYLPFMFGPRICPGKKFAQVEFVAIVAQMLSEYRVEVLRKGNETEQAATARLMGTLKDKYFNISAHLKRPEDAGVRFVKRRKE</sequence>
<accession>A0A6A5YGQ6</accession>
<evidence type="ECO:0000313" key="3">
    <source>
        <dbReference type="EMBL" id="KAF2106449.1"/>
    </source>
</evidence>
<dbReference type="GO" id="GO:0005506">
    <property type="term" value="F:iron ion binding"/>
    <property type="evidence" value="ECO:0007669"/>
    <property type="project" value="InterPro"/>
</dbReference>
<dbReference type="Gene3D" id="1.10.630.10">
    <property type="entry name" value="Cytochrome P450"/>
    <property type="match status" value="1"/>
</dbReference>
<dbReference type="GO" id="GO:0004497">
    <property type="term" value="F:monooxygenase activity"/>
    <property type="evidence" value="ECO:0007669"/>
    <property type="project" value="InterPro"/>
</dbReference>
<protein>
    <submittedName>
        <fullName evidence="3">Putative cytochrome P450</fullName>
    </submittedName>
</protein>
<dbReference type="InterPro" id="IPR001128">
    <property type="entry name" value="Cyt_P450"/>
</dbReference>
<dbReference type="Proteomes" id="UP000799770">
    <property type="component" value="Unassembled WGS sequence"/>
</dbReference>
<dbReference type="GO" id="GO:0016705">
    <property type="term" value="F:oxidoreductase activity, acting on paired donors, with incorporation or reduction of molecular oxygen"/>
    <property type="evidence" value="ECO:0007669"/>
    <property type="project" value="InterPro"/>
</dbReference>
<comment type="similarity">
    <text evidence="1">Belongs to the cytochrome P450 family.</text>
</comment>
<dbReference type="PRINTS" id="PR00463">
    <property type="entry name" value="EP450I"/>
</dbReference>
<evidence type="ECO:0000313" key="4">
    <source>
        <dbReference type="Proteomes" id="UP000799770"/>
    </source>
</evidence>
<dbReference type="PANTHER" id="PTHR24305:SF166">
    <property type="entry name" value="CYTOCHROME P450 12A4, MITOCHONDRIAL-RELATED"/>
    <property type="match status" value="1"/>
</dbReference>
<dbReference type="SUPFAM" id="SSF48264">
    <property type="entry name" value="Cytochrome P450"/>
    <property type="match status" value="1"/>
</dbReference>
<dbReference type="InterPro" id="IPR002401">
    <property type="entry name" value="Cyt_P450_E_grp-I"/>
</dbReference>
<gene>
    <name evidence="3" type="ORF">BDV96DRAFT_607335</name>
</gene>
<dbReference type="PRINTS" id="PR00385">
    <property type="entry name" value="P450"/>
</dbReference>
<comment type="cofactor">
    <cofactor evidence="2">
        <name>heme</name>
        <dbReference type="ChEBI" id="CHEBI:30413"/>
    </cofactor>
</comment>
<dbReference type="OrthoDB" id="1470350at2759"/>
<dbReference type="EMBL" id="ML977362">
    <property type="protein sequence ID" value="KAF2106449.1"/>
    <property type="molecule type" value="Genomic_DNA"/>
</dbReference>
<dbReference type="CDD" id="cd11070">
    <property type="entry name" value="CYP56-like"/>
    <property type="match status" value="1"/>
</dbReference>
<dbReference type="InterPro" id="IPR036396">
    <property type="entry name" value="Cyt_P450_sf"/>
</dbReference>